<dbReference type="PANTHER" id="PTHR19959">
    <property type="entry name" value="KINESIN LIGHT CHAIN"/>
    <property type="match status" value="1"/>
</dbReference>
<keyword evidence="1" id="KW-0802">TPR repeat</keyword>
<evidence type="ECO:0000256" key="1">
    <source>
        <dbReference type="PROSITE-ProRule" id="PRU00339"/>
    </source>
</evidence>
<dbReference type="Pfam" id="PF13424">
    <property type="entry name" value="TPR_12"/>
    <property type="match status" value="3"/>
</dbReference>
<dbReference type="SMART" id="SM00028">
    <property type="entry name" value="TPR"/>
    <property type="match status" value="9"/>
</dbReference>
<dbReference type="AlphaFoldDB" id="A0A3A1NDL1"/>
<accession>A0A3A1NDL1</accession>
<feature type="repeat" description="TPR" evidence="1">
    <location>
        <begin position="130"/>
        <end position="163"/>
    </location>
</feature>
<dbReference type="PANTHER" id="PTHR19959:SF119">
    <property type="entry name" value="FUNGAL LIPASE-LIKE DOMAIN-CONTAINING PROTEIN"/>
    <property type="match status" value="1"/>
</dbReference>
<dbReference type="InterPro" id="IPR011990">
    <property type="entry name" value="TPR-like_helical_dom_sf"/>
</dbReference>
<evidence type="ECO:0000313" key="3">
    <source>
        <dbReference type="Proteomes" id="UP000266067"/>
    </source>
</evidence>
<gene>
    <name evidence="2" type="ORF">D2V08_04415</name>
</gene>
<dbReference type="Proteomes" id="UP000266067">
    <property type="component" value="Unassembled WGS sequence"/>
</dbReference>
<dbReference type="Pfam" id="PF13374">
    <property type="entry name" value="TPR_10"/>
    <property type="match status" value="1"/>
</dbReference>
<feature type="repeat" description="TPR" evidence="1">
    <location>
        <begin position="42"/>
        <end position="75"/>
    </location>
</feature>
<proteinExistence type="predicted"/>
<protein>
    <submittedName>
        <fullName evidence="2">Tetratricopeptide repeat protein</fullName>
    </submittedName>
</protein>
<feature type="repeat" description="TPR" evidence="1">
    <location>
        <begin position="265"/>
        <end position="298"/>
    </location>
</feature>
<dbReference type="OrthoDB" id="1451408at2"/>
<dbReference type="PROSITE" id="PS50005">
    <property type="entry name" value="TPR"/>
    <property type="match status" value="4"/>
</dbReference>
<dbReference type="EMBL" id="QXFH01000069">
    <property type="protein sequence ID" value="RIV35870.1"/>
    <property type="molecule type" value="Genomic_DNA"/>
</dbReference>
<sequence length="580" mass="66990">MRLSFAEQIQNANVLLHENEVEKSIENYQEALRLATTPVQQLHLNNILGRLYQRTKNPNKAIEAFENALTLMEGNTNLGTSIEMASILNNIAAIQSETDKATAIDHYKKALAIYTEMVEDGESDYGPHLANTQFALAEVYAKKKDYYFAKKYYKEAIKIYESLKGPDYLRLRASAHYQLGNIYTDEFNLFDAKVHYMKAQNLFENLIAEGDDALKPYLAAVLNNLAVTFNSMEEPEKSLQYYGLALKAYQELSDLNFDIFQPYVASTFNSLGIVHSEMENFDQAIQNISQAVDRYNELADARPQEFTHYLATGLHNLGLFHFELRKYDGAMDYFGQALEIRRKLAAEEPEDFDADFCATALNLVELYQTQLEDKLDFTFKTQALELLSDVEARLQKYGDNLAVIKNMKNDSQHYLDYFTTINEDHLSLHHVLRKANNLKEQIDETIYPEEKMVFQQEIMNLLKDSFNKYPNNDRIKYELALAHVNMSWIQLRIKEYDKAEQTILDAPILEIPLLTLSCNLAHSYLLKSDMDKAMVLYEELSKKVNDQNESYKSIILKDFDTLRKDGIDHDGFNIVAERFK</sequence>
<comment type="caution">
    <text evidence="2">The sequence shown here is derived from an EMBL/GenBank/DDBJ whole genome shotgun (WGS) entry which is preliminary data.</text>
</comment>
<name>A0A3A1NDL1_9FLAO</name>
<dbReference type="InterPro" id="IPR019734">
    <property type="entry name" value="TPR_rpt"/>
</dbReference>
<organism evidence="2 3">
    <name type="scientific">Flagellimonas lutimaris</name>
    <dbReference type="NCBI Taxonomy" id="475082"/>
    <lineage>
        <taxon>Bacteria</taxon>
        <taxon>Pseudomonadati</taxon>
        <taxon>Bacteroidota</taxon>
        <taxon>Flavobacteriia</taxon>
        <taxon>Flavobacteriales</taxon>
        <taxon>Flavobacteriaceae</taxon>
        <taxon>Flagellimonas</taxon>
    </lineage>
</organism>
<dbReference type="RefSeq" id="WP_119606864.1">
    <property type="nucleotide sequence ID" value="NZ_QXFH01000069.1"/>
</dbReference>
<dbReference type="Gene3D" id="1.25.40.10">
    <property type="entry name" value="Tetratricopeptide repeat domain"/>
    <property type="match status" value="4"/>
</dbReference>
<reference evidence="2 3" key="1">
    <citation type="submission" date="2018-08" db="EMBL/GenBank/DDBJ databases">
        <title>Proposal of Muricauda 72 sp.nov. and Muricauda NH166 sp.nov., isolated from seawater.</title>
        <authorList>
            <person name="Cheng H."/>
            <person name="Wu Y.-H."/>
            <person name="Guo L.-L."/>
            <person name="Xu X.-W."/>
        </authorList>
    </citation>
    <scope>NUCLEOTIDE SEQUENCE [LARGE SCALE GENOMIC DNA]</scope>
    <source>
        <strain evidence="2 3">KCTC 22173</strain>
    </source>
</reference>
<keyword evidence="3" id="KW-1185">Reference proteome</keyword>
<evidence type="ECO:0000313" key="2">
    <source>
        <dbReference type="EMBL" id="RIV35870.1"/>
    </source>
</evidence>
<dbReference type="SUPFAM" id="SSF81901">
    <property type="entry name" value="HCP-like"/>
    <property type="match status" value="2"/>
</dbReference>
<feature type="repeat" description="TPR" evidence="1">
    <location>
        <begin position="311"/>
        <end position="344"/>
    </location>
</feature>